<keyword evidence="3 5" id="KW-1133">Transmembrane helix</keyword>
<evidence type="ECO:0000313" key="8">
    <source>
        <dbReference type="Proteomes" id="UP000823786"/>
    </source>
</evidence>
<dbReference type="PANTHER" id="PTHR37422">
    <property type="entry name" value="TEICHURONIC ACID BIOSYNTHESIS PROTEIN TUAE"/>
    <property type="match status" value="1"/>
</dbReference>
<feature type="transmembrane region" description="Helical" evidence="5">
    <location>
        <begin position="179"/>
        <end position="198"/>
    </location>
</feature>
<keyword evidence="8" id="KW-1185">Reference proteome</keyword>
<dbReference type="RefSeq" id="WP_209856550.1">
    <property type="nucleotide sequence ID" value="NZ_JAGGJV010000012.1"/>
</dbReference>
<organism evidence="7 8">
    <name type="scientific">Rhizobium herbae</name>
    <dbReference type="NCBI Taxonomy" id="508661"/>
    <lineage>
        <taxon>Bacteria</taxon>
        <taxon>Pseudomonadati</taxon>
        <taxon>Pseudomonadota</taxon>
        <taxon>Alphaproteobacteria</taxon>
        <taxon>Hyphomicrobiales</taxon>
        <taxon>Rhizobiaceae</taxon>
        <taxon>Rhizobium/Agrobacterium group</taxon>
        <taxon>Rhizobium</taxon>
    </lineage>
</organism>
<dbReference type="InterPro" id="IPR051533">
    <property type="entry name" value="WaaL-like"/>
</dbReference>
<feature type="transmembrane region" description="Helical" evidence="5">
    <location>
        <begin position="12"/>
        <end position="29"/>
    </location>
</feature>
<dbReference type="Proteomes" id="UP000823786">
    <property type="component" value="Unassembled WGS sequence"/>
</dbReference>
<evidence type="ECO:0000313" key="7">
    <source>
        <dbReference type="EMBL" id="MBP1861815.1"/>
    </source>
</evidence>
<dbReference type="Pfam" id="PF04932">
    <property type="entry name" value="Wzy_C"/>
    <property type="match status" value="1"/>
</dbReference>
<feature type="transmembrane region" description="Helical" evidence="5">
    <location>
        <begin position="329"/>
        <end position="348"/>
    </location>
</feature>
<evidence type="ECO:0000259" key="6">
    <source>
        <dbReference type="Pfam" id="PF04932"/>
    </source>
</evidence>
<evidence type="ECO:0000256" key="5">
    <source>
        <dbReference type="SAM" id="Phobius"/>
    </source>
</evidence>
<dbReference type="PANTHER" id="PTHR37422:SF23">
    <property type="entry name" value="TEICHURONIC ACID BIOSYNTHESIS PROTEIN TUAE"/>
    <property type="match status" value="1"/>
</dbReference>
<evidence type="ECO:0000256" key="4">
    <source>
        <dbReference type="ARBA" id="ARBA00023136"/>
    </source>
</evidence>
<evidence type="ECO:0000256" key="1">
    <source>
        <dbReference type="ARBA" id="ARBA00004141"/>
    </source>
</evidence>
<feature type="transmembrane region" description="Helical" evidence="5">
    <location>
        <begin position="230"/>
        <end position="251"/>
    </location>
</feature>
<sequence length="434" mass="46834">MKIAKANLVTPGENFVYGVFALAVSYFVFAYSGRFGQVSILLYYAVWLPLVLIDYRRVLGNYLKYGWIFAFVIFACLSVFWSAAPGTTARAGVQYLSHVICALVAMRTLDTRTLTLGSVAGAAVVLLYSLLFGVYHVDPLDGTVSFVGAFASKNQLGFYASLAIFFSFAAVFLLGQRGIWLAICGAAGLLAAYCLFASQSATSVLTTAAVVGLCVGLRVFSLLPPRNRKLLFIAAAVFGVLTVVGAVYGGAIDSILGAFGKDSTLTGRTYLWQQGIEAAMASPVIGVGYQAYWVQGFSEPERLWEEFFIGSRSGFHFHNTFIETMVETGGIGVFLLTILLLAGLFGHLKRVLTQVRGSEPLVMFGISALLLVRAFAEIDVIFPYQIGSFLLYIAAGRLTMPASQQVSYQTLDVTGEAMRSMINPIGAASAYPNR</sequence>
<feature type="transmembrane region" description="Helical" evidence="5">
    <location>
        <begin position="113"/>
        <end position="136"/>
    </location>
</feature>
<dbReference type="InterPro" id="IPR007016">
    <property type="entry name" value="O-antigen_ligase-rel_domated"/>
</dbReference>
<feature type="domain" description="O-antigen ligase-related" evidence="6">
    <location>
        <begin position="187"/>
        <end position="336"/>
    </location>
</feature>
<feature type="transmembrane region" description="Helical" evidence="5">
    <location>
        <begin position="35"/>
        <end position="53"/>
    </location>
</feature>
<evidence type="ECO:0000256" key="2">
    <source>
        <dbReference type="ARBA" id="ARBA00022692"/>
    </source>
</evidence>
<proteinExistence type="predicted"/>
<gene>
    <name evidence="7" type="ORF">J2Z75_005344</name>
</gene>
<comment type="caution">
    <text evidence="7">The sequence shown here is derived from an EMBL/GenBank/DDBJ whole genome shotgun (WGS) entry which is preliminary data.</text>
</comment>
<keyword evidence="2 5" id="KW-0812">Transmembrane</keyword>
<keyword evidence="4 5" id="KW-0472">Membrane</keyword>
<comment type="subcellular location">
    <subcellularLocation>
        <location evidence="1">Membrane</location>
        <topology evidence="1">Multi-pass membrane protein</topology>
    </subcellularLocation>
</comment>
<feature type="transmembrane region" description="Helical" evidence="5">
    <location>
        <begin position="360"/>
        <end position="376"/>
    </location>
</feature>
<dbReference type="EMBL" id="JAGGJV010000012">
    <property type="protein sequence ID" value="MBP1861815.1"/>
    <property type="molecule type" value="Genomic_DNA"/>
</dbReference>
<feature type="transmembrane region" description="Helical" evidence="5">
    <location>
        <begin position="204"/>
        <end position="223"/>
    </location>
</feature>
<accession>A0ABS4EV50</accession>
<name>A0ABS4EV50_9HYPH</name>
<evidence type="ECO:0000256" key="3">
    <source>
        <dbReference type="ARBA" id="ARBA00022989"/>
    </source>
</evidence>
<protein>
    <submittedName>
        <fullName evidence="7">Exopolysaccharide production protein ExoQ</fullName>
    </submittedName>
</protein>
<feature type="transmembrane region" description="Helical" evidence="5">
    <location>
        <begin position="156"/>
        <end position="174"/>
    </location>
</feature>
<reference evidence="7 8" key="1">
    <citation type="submission" date="2021-03" db="EMBL/GenBank/DDBJ databases">
        <title>Genomic Encyclopedia of Type Strains, Phase IV (KMG-IV): sequencing the most valuable type-strain genomes for metagenomic binning, comparative biology and taxonomic classification.</title>
        <authorList>
            <person name="Goeker M."/>
        </authorList>
    </citation>
    <scope>NUCLEOTIDE SEQUENCE [LARGE SCALE GENOMIC DNA]</scope>
    <source>
        <strain evidence="7 8">DSM 26427</strain>
    </source>
</reference>
<feature type="transmembrane region" description="Helical" evidence="5">
    <location>
        <begin position="65"/>
        <end position="83"/>
    </location>
</feature>